<dbReference type="EMBL" id="JACHMC010000001">
    <property type="protein sequence ID" value="MBB4882646.1"/>
    <property type="molecule type" value="Genomic_DNA"/>
</dbReference>
<organism evidence="1 2">
    <name type="scientific">Micrococcus flavus</name>
    <dbReference type="NCBI Taxonomy" id="384602"/>
    <lineage>
        <taxon>Bacteria</taxon>
        <taxon>Bacillati</taxon>
        <taxon>Actinomycetota</taxon>
        <taxon>Actinomycetes</taxon>
        <taxon>Micrococcales</taxon>
        <taxon>Micrococcaceae</taxon>
        <taxon>Micrococcus</taxon>
    </lineage>
</organism>
<dbReference type="GO" id="GO:0016810">
    <property type="term" value="F:hydrolase activity, acting on carbon-nitrogen (but not peptide) bonds"/>
    <property type="evidence" value="ECO:0007669"/>
    <property type="project" value="InterPro"/>
</dbReference>
<dbReference type="AlphaFoldDB" id="A0A4Y8X430"/>
<name>A0A4Y8X430_9MICC</name>
<dbReference type="SUPFAM" id="SSF51338">
    <property type="entry name" value="Composite domain of metallo-dependent hydrolases"/>
    <property type="match status" value="1"/>
</dbReference>
<evidence type="ECO:0000313" key="1">
    <source>
        <dbReference type="EMBL" id="MBB4882646.1"/>
    </source>
</evidence>
<dbReference type="Gene3D" id="2.30.40.10">
    <property type="entry name" value="Urease, subunit C, domain 1"/>
    <property type="match status" value="1"/>
</dbReference>
<dbReference type="OrthoDB" id="3238066at2"/>
<accession>A0A4Y8X430</accession>
<dbReference type="RefSeq" id="WP_135027432.1">
    <property type="nucleotide sequence ID" value="NZ_BMLA01000001.1"/>
</dbReference>
<sequence>MTTTLLHSAVVHSATDPYATALLVADGVVAWLGEDASADRVADAGVPRVDLEGAVVAPAFVEPCARPAEARAAVERGTAVVTVLAEPGRSAADTRADGPAAVQAVVYRAAETVDPEAAGVWLTAGATERPALAALVVASTRVGEQVYLVPPVDADEDARAAAQQDALAALRAAAEELGLAALGRVRHRLVLTGPVTAEDRAFLASAAVAVTVLPDPDGVLRAPLGSLLADAVPVCLSTRGGASPWAAVRAALSHPDAAERISARSAFTAATRTPLRALPDVPAAAVQAAPRLAVSSPATFAVWRTDAVAVQSPDGRVAAWSTDTRAGTPLLPALDDQTPLPTWAGTWVDGTALAG</sequence>
<evidence type="ECO:0000313" key="2">
    <source>
        <dbReference type="Proteomes" id="UP000560081"/>
    </source>
</evidence>
<proteinExistence type="predicted"/>
<comment type="caution">
    <text evidence="1">The sequence shown here is derived from an EMBL/GenBank/DDBJ whole genome shotgun (WGS) entry which is preliminary data.</text>
</comment>
<evidence type="ECO:0008006" key="3">
    <source>
        <dbReference type="Google" id="ProtNLM"/>
    </source>
</evidence>
<gene>
    <name evidence="1" type="ORF">BJ976_000997</name>
</gene>
<dbReference type="InterPro" id="IPR011059">
    <property type="entry name" value="Metal-dep_hydrolase_composite"/>
</dbReference>
<reference evidence="1 2" key="1">
    <citation type="submission" date="2020-08" db="EMBL/GenBank/DDBJ databases">
        <title>Sequencing the genomes of 1000 actinobacteria strains.</title>
        <authorList>
            <person name="Klenk H.-P."/>
        </authorList>
    </citation>
    <scope>NUCLEOTIDE SEQUENCE [LARGE SCALE GENOMIC DNA]</scope>
    <source>
        <strain evidence="1 2">DSM 19079</strain>
    </source>
</reference>
<dbReference type="Proteomes" id="UP000560081">
    <property type="component" value="Unassembled WGS sequence"/>
</dbReference>
<protein>
    <recommendedName>
        <fullName evidence="3">Amidohydrolase</fullName>
    </recommendedName>
</protein>
<keyword evidence="2" id="KW-1185">Reference proteome</keyword>